<feature type="domain" description="TonB-dependent receptor-like beta-barrel" evidence="16">
    <location>
        <begin position="243"/>
        <end position="684"/>
    </location>
</feature>
<dbReference type="CDD" id="cd01347">
    <property type="entry name" value="ligand_gated_channel"/>
    <property type="match status" value="1"/>
</dbReference>
<dbReference type="InterPro" id="IPR000531">
    <property type="entry name" value="Beta-barrel_TonB"/>
</dbReference>
<evidence type="ECO:0000256" key="11">
    <source>
        <dbReference type="ARBA" id="ARBA00023170"/>
    </source>
</evidence>
<keyword evidence="19" id="KW-1185">Reference proteome</keyword>
<dbReference type="PROSITE" id="PS52016">
    <property type="entry name" value="TONB_DEPENDENT_REC_3"/>
    <property type="match status" value="1"/>
</dbReference>
<comment type="subcellular location">
    <subcellularLocation>
        <location evidence="1 13">Cell outer membrane</location>
        <topology evidence="1 13">Multi-pass membrane protein</topology>
    </subcellularLocation>
</comment>
<evidence type="ECO:0000259" key="16">
    <source>
        <dbReference type="Pfam" id="PF00593"/>
    </source>
</evidence>
<evidence type="ECO:0000256" key="4">
    <source>
        <dbReference type="ARBA" id="ARBA00022452"/>
    </source>
</evidence>
<keyword evidence="4 13" id="KW-1134">Transmembrane beta strand</keyword>
<keyword evidence="6 13" id="KW-0812">Transmembrane</keyword>
<feature type="domain" description="TonB-dependent receptor plug" evidence="17">
    <location>
        <begin position="49"/>
        <end position="159"/>
    </location>
</feature>
<dbReference type="PANTHER" id="PTHR32552">
    <property type="entry name" value="FERRICHROME IRON RECEPTOR-RELATED"/>
    <property type="match status" value="1"/>
</dbReference>
<evidence type="ECO:0000259" key="17">
    <source>
        <dbReference type="Pfam" id="PF07715"/>
    </source>
</evidence>
<dbReference type="Proteomes" id="UP000643207">
    <property type="component" value="Unassembled WGS sequence"/>
</dbReference>
<evidence type="ECO:0000256" key="12">
    <source>
        <dbReference type="ARBA" id="ARBA00023237"/>
    </source>
</evidence>
<evidence type="ECO:0000256" key="1">
    <source>
        <dbReference type="ARBA" id="ARBA00004571"/>
    </source>
</evidence>
<dbReference type="GO" id="GO:0009279">
    <property type="term" value="C:cell outer membrane"/>
    <property type="evidence" value="ECO:0007669"/>
    <property type="project" value="UniProtKB-SubCell"/>
</dbReference>
<keyword evidence="10 13" id="KW-0472">Membrane</keyword>
<accession>A0A9X0XDQ3</accession>
<dbReference type="Gene3D" id="2.170.130.10">
    <property type="entry name" value="TonB-dependent receptor, plug domain"/>
    <property type="match status" value="1"/>
</dbReference>
<evidence type="ECO:0000256" key="14">
    <source>
        <dbReference type="RuleBase" id="RU003357"/>
    </source>
</evidence>
<dbReference type="Pfam" id="PF00593">
    <property type="entry name" value="TonB_dep_Rec_b-barrel"/>
    <property type="match status" value="1"/>
</dbReference>
<dbReference type="AlphaFoldDB" id="A0A9X0XDQ3"/>
<dbReference type="GO" id="GO:0006826">
    <property type="term" value="P:iron ion transport"/>
    <property type="evidence" value="ECO:0007669"/>
    <property type="project" value="UniProtKB-KW"/>
</dbReference>
<evidence type="ECO:0000256" key="9">
    <source>
        <dbReference type="ARBA" id="ARBA00023077"/>
    </source>
</evidence>
<evidence type="ECO:0000256" key="13">
    <source>
        <dbReference type="PROSITE-ProRule" id="PRU01360"/>
    </source>
</evidence>
<organism evidence="18 19">
    <name type="scientific">Aquariibacter lacus</name>
    <dbReference type="NCBI Taxonomy" id="2801332"/>
    <lineage>
        <taxon>Bacteria</taxon>
        <taxon>Pseudomonadati</taxon>
        <taxon>Pseudomonadota</taxon>
        <taxon>Betaproteobacteria</taxon>
        <taxon>Burkholderiales</taxon>
        <taxon>Sphaerotilaceae</taxon>
        <taxon>Aquariibacter</taxon>
    </lineage>
</organism>
<keyword evidence="3 13" id="KW-0813">Transport</keyword>
<sequence length="721" mass="77861">MRAHLAFVRQPVALAVTLFAASLQAQTAEPAADLATVVISGKGFEQRAFDTPYSVDIVDAETLKKGGLLLNLSETLARVPGLTVANRSNYAQDLQINSRGFGARSSFGVRGIRLYTDGIPASMPDGSGQVSHFDLAGAQRIEVLRGPFSALYGNSSGGVISLFSAPVRERYLQLDGDVGDDGVRQVRATLQTPLSDTPGRGFDLRASVSKFETDGFRPQSEAERTLGNIRLGWTGAQDTVVVQLNHVDQPADDPLGLTRAAFDANPYQTATIALPQDAPGQPSRFNTRKTVEQTQIGASWRHRFEAAGPLKESAVTAYTGTREVRQFQSIPTGAQAAATSPGGVIDFERDYFGLDARLAFRWTLAGERRASLVVGAAHEEAEDDRRGFRNFIGTGGTQQLGVLGELRRDETNRVTTTDVYAQGELDLSERWTATLGLRSGEVDFRSRDRFIVMGNGDDSGSTSDRYTNPVAALQFRATPTLNLYLSAGQGFESPTLNELAYRSTGSGLNSELKAQESTQVELGAKWRPAGTGLSVDAAIFSAKTENEIGVLSNTGGRSVFQNVGDTTRRGAEIAAGWQINRELRSTLALTWLHATYDDSVGSVVAGNRIAGTSPRSAFAELAWRPLASERTELATEVQFRDKVAVNDANSDFAGAWSTVAVRAQHTIPLAGRSRIELLARVDNLFGREYAGSVIVNEGNSRFFEPGAPRSWLLSAKWRHAF</sequence>
<dbReference type="PANTHER" id="PTHR32552:SF81">
    <property type="entry name" value="TONB-DEPENDENT OUTER MEMBRANE RECEPTOR"/>
    <property type="match status" value="1"/>
</dbReference>
<comment type="similarity">
    <text evidence="2 13 14">Belongs to the TonB-dependent receptor family.</text>
</comment>
<dbReference type="EMBL" id="JAERRA010000001">
    <property type="protein sequence ID" value="MBL0719066.1"/>
    <property type="molecule type" value="Genomic_DNA"/>
</dbReference>
<dbReference type="InterPro" id="IPR039426">
    <property type="entry name" value="TonB-dep_rcpt-like"/>
</dbReference>
<evidence type="ECO:0000256" key="15">
    <source>
        <dbReference type="SAM" id="SignalP"/>
    </source>
</evidence>
<evidence type="ECO:0000256" key="8">
    <source>
        <dbReference type="ARBA" id="ARBA00023065"/>
    </source>
</evidence>
<keyword evidence="5" id="KW-0410">Iron transport</keyword>
<evidence type="ECO:0000256" key="5">
    <source>
        <dbReference type="ARBA" id="ARBA00022496"/>
    </source>
</evidence>
<evidence type="ECO:0000313" key="18">
    <source>
        <dbReference type="EMBL" id="MBL0719066.1"/>
    </source>
</evidence>
<keyword evidence="9 14" id="KW-0798">TonB box</keyword>
<evidence type="ECO:0000313" key="19">
    <source>
        <dbReference type="Proteomes" id="UP000643207"/>
    </source>
</evidence>
<dbReference type="InterPro" id="IPR036942">
    <property type="entry name" value="Beta-barrel_TonB_sf"/>
</dbReference>
<dbReference type="RefSeq" id="WP_201824206.1">
    <property type="nucleotide sequence ID" value="NZ_JAERRA010000001.1"/>
</dbReference>
<name>A0A9X0XDQ3_9BURK</name>
<keyword evidence="12 13" id="KW-0998">Cell outer membrane</keyword>
<keyword evidence="11 18" id="KW-0675">Receptor</keyword>
<feature type="signal peptide" evidence="15">
    <location>
        <begin position="1"/>
        <end position="27"/>
    </location>
</feature>
<evidence type="ECO:0000256" key="7">
    <source>
        <dbReference type="ARBA" id="ARBA00023004"/>
    </source>
</evidence>
<evidence type="ECO:0000256" key="2">
    <source>
        <dbReference type="ARBA" id="ARBA00009810"/>
    </source>
</evidence>
<evidence type="ECO:0000256" key="3">
    <source>
        <dbReference type="ARBA" id="ARBA00022448"/>
    </source>
</evidence>
<evidence type="ECO:0000256" key="6">
    <source>
        <dbReference type="ARBA" id="ARBA00022692"/>
    </source>
</evidence>
<feature type="chain" id="PRO_5040888132" evidence="15">
    <location>
        <begin position="28"/>
        <end position="721"/>
    </location>
</feature>
<comment type="caution">
    <text evidence="18">The sequence shown here is derived from an EMBL/GenBank/DDBJ whole genome shotgun (WGS) entry which is preliminary data.</text>
</comment>
<gene>
    <name evidence="18" type="ORF">JI742_04100</name>
</gene>
<evidence type="ECO:0000256" key="10">
    <source>
        <dbReference type="ARBA" id="ARBA00023136"/>
    </source>
</evidence>
<dbReference type="InterPro" id="IPR037066">
    <property type="entry name" value="Plug_dom_sf"/>
</dbReference>
<dbReference type="SUPFAM" id="SSF56935">
    <property type="entry name" value="Porins"/>
    <property type="match status" value="1"/>
</dbReference>
<keyword evidence="15" id="KW-0732">Signal</keyword>
<keyword evidence="7" id="KW-0408">Iron</keyword>
<dbReference type="InterPro" id="IPR012910">
    <property type="entry name" value="Plug_dom"/>
</dbReference>
<reference evidence="18 19" key="1">
    <citation type="submission" date="2021-01" db="EMBL/GenBank/DDBJ databases">
        <title>Piscinibacter sp. Jin2 Genome sequencing and assembly.</title>
        <authorList>
            <person name="Kim I."/>
        </authorList>
    </citation>
    <scope>NUCLEOTIDE SEQUENCE [LARGE SCALE GENOMIC DNA]</scope>
    <source>
        <strain evidence="18 19">Jin2</strain>
    </source>
</reference>
<dbReference type="Pfam" id="PF07715">
    <property type="entry name" value="Plug"/>
    <property type="match status" value="1"/>
</dbReference>
<keyword evidence="8" id="KW-0406">Ion transport</keyword>
<proteinExistence type="inferred from homology"/>
<dbReference type="Gene3D" id="2.40.170.20">
    <property type="entry name" value="TonB-dependent receptor, beta-barrel domain"/>
    <property type="match status" value="1"/>
</dbReference>
<protein>
    <submittedName>
        <fullName evidence="18">TonB-dependent receptor</fullName>
    </submittedName>
</protein>